<gene>
    <name evidence="2" type="ORF">Pla22_08550</name>
</gene>
<feature type="region of interest" description="Disordered" evidence="1">
    <location>
        <begin position="1"/>
        <end position="40"/>
    </location>
</feature>
<evidence type="ECO:0000313" key="2">
    <source>
        <dbReference type="EMBL" id="TWT53227.1"/>
    </source>
</evidence>
<feature type="compositionally biased region" description="Basic and acidic residues" evidence="1">
    <location>
        <begin position="21"/>
        <end position="33"/>
    </location>
</feature>
<comment type="caution">
    <text evidence="2">The sequence shown here is derived from an EMBL/GenBank/DDBJ whole genome shotgun (WGS) entry which is preliminary data.</text>
</comment>
<dbReference type="AlphaFoldDB" id="A0A5C5WRR6"/>
<protein>
    <submittedName>
        <fullName evidence="2">Uncharacterized protein</fullName>
    </submittedName>
</protein>
<dbReference type="EMBL" id="SJPI01000001">
    <property type="protein sequence ID" value="TWT53227.1"/>
    <property type="molecule type" value="Genomic_DNA"/>
</dbReference>
<reference evidence="2 3" key="1">
    <citation type="submission" date="2019-02" db="EMBL/GenBank/DDBJ databases">
        <title>Deep-cultivation of Planctomycetes and their phenomic and genomic characterization uncovers novel biology.</title>
        <authorList>
            <person name="Wiegand S."/>
            <person name="Jogler M."/>
            <person name="Boedeker C."/>
            <person name="Pinto D."/>
            <person name="Vollmers J."/>
            <person name="Rivas-Marin E."/>
            <person name="Kohn T."/>
            <person name="Peeters S.H."/>
            <person name="Heuer A."/>
            <person name="Rast P."/>
            <person name="Oberbeckmann S."/>
            <person name="Bunk B."/>
            <person name="Jeske O."/>
            <person name="Meyerdierks A."/>
            <person name="Storesund J.E."/>
            <person name="Kallscheuer N."/>
            <person name="Luecker S."/>
            <person name="Lage O.M."/>
            <person name="Pohl T."/>
            <person name="Merkel B.J."/>
            <person name="Hornburger P."/>
            <person name="Mueller R.-W."/>
            <person name="Bruemmer F."/>
            <person name="Labrenz M."/>
            <person name="Spormann A.M."/>
            <person name="Op Den Camp H."/>
            <person name="Overmann J."/>
            <person name="Amann R."/>
            <person name="Jetten M.S.M."/>
            <person name="Mascher T."/>
            <person name="Medema M.H."/>
            <person name="Devos D.P."/>
            <person name="Kaster A.-K."/>
            <person name="Ovreas L."/>
            <person name="Rohde M."/>
            <person name="Galperin M.Y."/>
            <person name="Jogler C."/>
        </authorList>
    </citation>
    <scope>NUCLEOTIDE SEQUENCE [LARGE SCALE GENOMIC DNA]</scope>
    <source>
        <strain evidence="2 3">Pla22</strain>
    </source>
</reference>
<accession>A0A5C5WRR6</accession>
<dbReference type="Proteomes" id="UP000316598">
    <property type="component" value="Unassembled WGS sequence"/>
</dbReference>
<proteinExistence type="predicted"/>
<evidence type="ECO:0000313" key="3">
    <source>
        <dbReference type="Proteomes" id="UP000316598"/>
    </source>
</evidence>
<sequence length="99" mass="11391">MSKGDGFSRTQYRGLPRAKQAGREGAEHSESMVRNDNLQNADSPYTALPTLFRHKLVFSQNRIQSGIHCLFEPFSDLLNQKHEEFHWSRSTAIMAELRL</sequence>
<organism evidence="2 3">
    <name type="scientific">Rubripirellula amarantea</name>
    <dbReference type="NCBI Taxonomy" id="2527999"/>
    <lineage>
        <taxon>Bacteria</taxon>
        <taxon>Pseudomonadati</taxon>
        <taxon>Planctomycetota</taxon>
        <taxon>Planctomycetia</taxon>
        <taxon>Pirellulales</taxon>
        <taxon>Pirellulaceae</taxon>
        <taxon>Rubripirellula</taxon>
    </lineage>
</organism>
<name>A0A5C5WRR6_9BACT</name>
<keyword evidence="3" id="KW-1185">Reference proteome</keyword>
<evidence type="ECO:0000256" key="1">
    <source>
        <dbReference type="SAM" id="MobiDB-lite"/>
    </source>
</evidence>